<comment type="subcellular location">
    <subcellularLocation>
        <location evidence="9">Cytoplasm</location>
    </subcellularLocation>
</comment>
<dbReference type="GO" id="GO:0003991">
    <property type="term" value="F:acetylglutamate kinase activity"/>
    <property type="evidence" value="ECO:0007669"/>
    <property type="project" value="UniProtKB-UniRule"/>
</dbReference>
<dbReference type="InterPro" id="IPR037528">
    <property type="entry name" value="ArgB"/>
</dbReference>
<dbReference type="PANTHER" id="PTHR23342:SF0">
    <property type="entry name" value="N-ACETYLGLUTAMATE SYNTHASE, MITOCHONDRIAL"/>
    <property type="match status" value="1"/>
</dbReference>
<evidence type="ECO:0000256" key="1">
    <source>
        <dbReference type="ARBA" id="ARBA00004828"/>
    </source>
</evidence>
<dbReference type="GO" id="GO:0042450">
    <property type="term" value="P:L-arginine biosynthetic process via ornithine"/>
    <property type="evidence" value="ECO:0007669"/>
    <property type="project" value="UniProtKB-UniRule"/>
</dbReference>
<feature type="binding site" evidence="9">
    <location>
        <position position="160"/>
    </location>
    <ligand>
        <name>substrate</name>
    </ligand>
</feature>
<sequence length="257" mass="27707">MKPKLTIVKIGGNVIDDPEMLQTVLKEFGQLDGAKLLVHGGGKIASDISKRLKIPTQMVDGRRVTDATTLEVVTMVYGGLVNKNIIALLQSLGTDAIGLTGADANTITAHKRAVKEVDYGFVGDIDVANINTKKLSFLINGGLVPVFCALTHDKQGQLLNTNADTMASSLAIALSGEYDTELIYCFEKNGVLLDVEDDNSLIRELTYLHFQQLKDDGVIHQGMIPKLDNAFLAKRHNVGVTVKHALNLTSPIGTSLL</sequence>
<dbReference type="Gene3D" id="3.40.1160.10">
    <property type="entry name" value="Acetylglutamate kinase-like"/>
    <property type="match status" value="1"/>
</dbReference>
<keyword evidence="9" id="KW-0963">Cytoplasm</keyword>
<keyword evidence="6 9" id="KW-0418">Kinase</keyword>
<dbReference type="AlphaFoldDB" id="A0A937FBH3"/>
<evidence type="ECO:0000256" key="5">
    <source>
        <dbReference type="ARBA" id="ARBA00022741"/>
    </source>
</evidence>
<dbReference type="InterPro" id="IPR036393">
    <property type="entry name" value="AceGlu_kinase-like_sf"/>
</dbReference>
<dbReference type="EC" id="2.7.2.8" evidence="9"/>
<keyword evidence="7 9" id="KW-0067">ATP-binding</keyword>
<dbReference type="InterPro" id="IPR004662">
    <property type="entry name" value="AcgluKinase_fam"/>
</dbReference>
<evidence type="ECO:0000256" key="2">
    <source>
        <dbReference type="ARBA" id="ARBA00022571"/>
    </source>
</evidence>
<keyword evidence="12" id="KW-1185">Reference proteome</keyword>
<feature type="site" description="Transition state stabilizer" evidence="9">
    <location>
        <position position="9"/>
    </location>
</feature>
<dbReference type="NCBIfam" id="TIGR00761">
    <property type="entry name" value="argB"/>
    <property type="match status" value="1"/>
</dbReference>
<keyword evidence="2 9" id="KW-0055">Arginine biosynthesis</keyword>
<dbReference type="Pfam" id="PF00696">
    <property type="entry name" value="AA_kinase"/>
    <property type="match status" value="1"/>
</dbReference>
<gene>
    <name evidence="9 11" type="primary">argB</name>
    <name evidence="11" type="ORF">JL102_18375</name>
</gene>
<dbReference type="RefSeq" id="WP_202245911.1">
    <property type="nucleotide sequence ID" value="NZ_JAESIY010000010.1"/>
</dbReference>
<evidence type="ECO:0000313" key="12">
    <source>
        <dbReference type="Proteomes" id="UP000659388"/>
    </source>
</evidence>
<organism evidence="11 12">
    <name type="scientific">Fulvivirga sediminis</name>
    <dbReference type="NCBI Taxonomy" id="2803949"/>
    <lineage>
        <taxon>Bacteria</taxon>
        <taxon>Pseudomonadati</taxon>
        <taxon>Bacteroidota</taxon>
        <taxon>Cytophagia</taxon>
        <taxon>Cytophagales</taxon>
        <taxon>Fulvivirgaceae</taxon>
        <taxon>Fulvivirga</taxon>
    </lineage>
</organism>
<feature type="binding site" evidence="9">
    <location>
        <begin position="41"/>
        <end position="42"/>
    </location>
    <ligand>
        <name>substrate</name>
    </ligand>
</feature>
<proteinExistence type="inferred from homology"/>
<dbReference type="PANTHER" id="PTHR23342">
    <property type="entry name" value="N-ACETYLGLUTAMATE SYNTHASE"/>
    <property type="match status" value="1"/>
</dbReference>
<feature type="domain" description="Aspartate/glutamate/uridylate kinase" evidence="10">
    <location>
        <begin position="4"/>
        <end position="240"/>
    </location>
</feature>
<evidence type="ECO:0000256" key="6">
    <source>
        <dbReference type="ARBA" id="ARBA00022777"/>
    </source>
</evidence>
<dbReference type="CDD" id="cd04238">
    <property type="entry name" value="AAK_NAGK-like"/>
    <property type="match status" value="1"/>
</dbReference>
<dbReference type="PIRSF" id="PIRSF000728">
    <property type="entry name" value="NAGK"/>
    <property type="match status" value="1"/>
</dbReference>
<dbReference type="EMBL" id="JAESIY010000010">
    <property type="protein sequence ID" value="MBL3658124.1"/>
    <property type="molecule type" value="Genomic_DNA"/>
</dbReference>
<dbReference type="HAMAP" id="MF_00082">
    <property type="entry name" value="ArgB"/>
    <property type="match status" value="1"/>
</dbReference>
<keyword evidence="3 9" id="KW-0028">Amino-acid biosynthesis</keyword>
<feature type="site" description="Transition state stabilizer" evidence="9">
    <location>
        <position position="226"/>
    </location>
</feature>
<comment type="function">
    <text evidence="9">Catalyzes the ATP-dependent phosphorylation of N-acetyl-L-glutamate.</text>
</comment>
<comment type="caution">
    <text evidence="11">The sequence shown here is derived from an EMBL/GenBank/DDBJ whole genome shotgun (WGS) entry which is preliminary data.</text>
</comment>
<comment type="similarity">
    <text evidence="9">Belongs to the acetylglutamate kinase family. ArgB subfamily.</text>
</comment>
<accession>A0A937FBH3</accession>
<dbReference type="GO" id="GO:0005737">
    <property type="term" value="C:cytoplasm"/>
    <property type="evidence" value="ECO:0007669"/>
    <property type="project" value="UniProtKB-SubCell"/>
</dbReference>
<evidence type="ECO:0000313" key="11">
    <source>
        <dbReference type="EMBL" id="MBL3658124.1"/>
    </source>
</evidence>
<name>A0A937FBH3_9BACT</name>
<comment type="pathway">
    <text evidence="1 9">Amino-acid biosynthesis; L-arginine biosynthesis; N(2)-acetyl-L-ornithine from L-glutamate: step 2/4.</text>
</comment>
<dbReference type="InterPro" id="IPR001048">
    <property type="entry name" value="Asp/Glu/Uridylate_kinase"/>
</dbReference>
<keyword evidence="4 9" id="KW-0808">Transferase</keyword>
<feature type="binding site" evidence="9">
    <location>
        <position position="63"/>
    </location>
    <ligand>
        <name>substrate</name>
    </ligand>
</feature>
<evidence type="ECO:0000256" key="9">
    <source>
        <dbReference type="HAMAP-Rule" id="MF_00082"/>
    </source>
</evidence>
<evidence type="ECO:0000259" key="10">
    <source>
        <dbReference type="Pfam" id="PF00696"/>
    </source>
</evidence>
<evidence type="ECO:0000256" key="4">
    <source>
        <dbReference type="ARBA" id="ARBA00022679"/>
    </source>
</evidence>
<reference evidence="11" key="1">
    <citation type="submission" date="2021-01" db="EMBL/GenBank/DDBJ databases">
        <title>Fulvivirga kasyanovii gen. nov., sp nov., a novel member of the phylum Bacteroidetes isolated from seawater in a mussel farm.</title>
        <authorList>
            <person name="Zhao L.-H."/>
            <person name="Wang Z.-J."/>
        </authorList>
    </citation>
    <scope>NUCLEOTIDE SEQUENCE</scope>
    <source>
        <strain evidence="11">2943</strain>
    </source>
</reference>
<keyword evidence="5 9" id="KW-0547">Nucleotide-binding</keyword>
<dbReference type="Proteomes" id="UP000659388">
    <property type="component" value="Unassembled WGS sequence"/>
</dbReference>
<protein>
    <recommendedName>
        <fullName evidence="9">Acetylglutamate kinase</fullName>
        <ecNumber evidence="9">2.7.2.8</ecNumber>
    </recommendedName>
    <alternativeName>
        <fullName evidence="9">N-acetyl-L-glutamate 5-phosphotransferase</fullName>
    </alternativeName>
    <alternativeName>
        <fullName evidence="9">NAG kinase</fullName>
        <shortName evidence="9">NAGK</shortName>
    </alternativeName>
</protein>
<dbReference type="SUPFAM" id="SSF53633">
    <property type="entry name" value="Carbamate kinase-like"/>
    <property type="match status" value="1"/>
</dbReference>
<dbReference type="GO" id="GO:0005524">
    <property type="term" value="F:ATP binding"/>
    <property type="evidence" value="ECO:0007669"/>
    <property type="project" value="UniProtKB-UniRule"/>
</dbReference>
<comment type="catalytic activity">
    <reaction evidence="8 9">
        <text>N-acetyl-L-glutamate + ATP = N-acetyl-L-glutamyl 5-phosphate + ADP</text>
        <dbReference type="Rhea" id="RHEA:14629"/>
        <dbReference type="ChEBI" id="CHEBI:30616"/>
        <dbReference type="ChEBI" id="CHEBI:44337"/>
        <dbReference type="ChEBI" id="CHEBI:57936"/>
        <dbReference type="ChEBI" id="CHEBI:456216"/>
        <dbReference type="EC" id="2.7.2.8"/>
    </reaction>
</comment>
<evidence type="ECO:0000256" key="3">
    <source>
        <dbReference type="ARBA" id="ARBA00022605"/>
    </source>
</evidence>
<evidence type="ECO:0000256" key="8">
    <source>
        <dbReference type="ARBA" id="ARBA00048141"/>
    </source>
</evidence>
<evidence type="ECO:0000256" key="7">
    <source>
        <dbReference type="ARBA" id="ARBA00022840"/>
    </source>
</evidence>